<keyword evidence="2" id="KW-1185">Reference proteome</keyword>
<evidence type="ECO:0000313" key="2">
    <source>
        <dbReference type="Proteomes" id="UP000094769"/>
    </source>
</evidence>
<dbReference type="Proteomes" id="UP000094769">
    <property type="component" value="Unassembled WGS sequence"/>
</dbReference>
<dbReference type="EMBL" id="MARB01000008">
    <property type="protein sequence ID" value="ODJ88022.1"/>
    <property type="molecule type" value="Genomic_DNA"/>
</dbReference>
<organism evidence="1 2">
    <name type="scientific">Candidatus Thiodiazotropha endolucinida</name>
    <dbReference type="NCBI Taxonomy" id="1655433"/>
    <lineage>
        <taxon>Bacteria</taxon>
        <taxon>Pseudomonadati</taxon>
        <taxon>Pseudomonadota</taxon>
        <taxon>Gammaproteobacteria</taxon>
        <taxon>Chromatiales</taxon>
        <taxon>Sedimenticolaceae</taxon>
        <taxon>Candidatus Thiodiazotropha</taxon>
    </lineage>
</organism>
<dbReference type="Pfam" id="PF20112">
    <property type="entry name" value="DUF6502"/>
    <property type="match status" value="1"/>
</dbReference>
<reference evidence="1 2" key="1">
    <citation type="submission" date="2016-06" db="EMBL/GenBank/DDBJ databases">
        <title>Genome sequence of endosymbiont of Candidatus Endolucinida thiodiazotropha.</title>
        <authorList>
            <person name="Poehlein A."/>
            <person name="Koenig S."/>
            <person name="Heiden S.E."/>
            <person name="Thuermer A."/>
            <person name="Voget S."/>
            <person name="Daniel R."/>
            <person name="Markert S."/>
            <person name="Gros O."/>
            <person name="Schweder T."/>
        </authorList>
    </citation>
    <scope>NUCLEOTIDE SEQUENCE [LARGE SCALE GENOMIC DNA]</scope>
    <source>
        <strain evidence="1 2">COS</strain>
    </source>
</reference>
<dbReference type="InterPro" id="IPR045445">
    <property type="entry name" value="DUF6502"/>
</dbReference>
<gene>
    <name evidence="1" type="ORF">CODIS_17960</name>
</gene>
<proteinExistence type="predicted"/>
<protein>
    <submittedName>
        <fullName evidence="1">Uncharacterized protein</fullName>
    </submittedName>
</protein>
<evidence type="ECO:0000313" key="1">
    <source>
        <dbReference type="EMBL" id="ODJ88022.1"/>
    </source>
</evidence>
<sequence length="275" mass="30955">MPMDEIRKTLTASILKLLRPLVRLMLRNGFTYGDFADLSKWTFMDVASKEFGIPGRKQTVSRVSVITGLTRKEVSRLQKIDTPDDSAIAHQYNRAARVISGWLRDPRFQSKKGTPAPLYFDKGKASFSKLVKEHSGDVPPRAIYDELIRVGTIAKDESGKITLLSDGYVPRTGETGKLHILGTDVQLLIDTIDHNLQQGSQTPYFQRKVAYDNLPIEALIEFRSMSAEMSQALLVECDKYLSQHDRDLNPDADGTGRKQAGIGIYYFEQDVIKDE</sequence>
<comment type="caution">
    <text evidence="1">The sequence shown here is derived from an EMBL/GenBank/DDBJ whole genome shotgun (WGS) entry which is preliminary data.</text>
</comment>
<accession>A0A7Z0VLS2</accession>
<dbReference type="AlphaFoldDB" id="A0A7Z0VLS2"/>
<name>A0A7Z0VLS2_9GAMM</name>